<keyword evidence="1" id="KW-0255">Endonuclease</keyword>
<keyword evidence="1" id="KW-0378">Hydrolase</keyword>
<dbReference type="EMBL" id="SSTG01000008">
    <property type="protein sequence ID" value="THG54889.1"/>
    <property type="molecule type" value="Genomic_DNA"/>
</dbReference>
<sequence>MGNTKRRHTAASRKKAGQRPSLHAKGYLGALILLFAFIAIMSAKSRWESNKTATTEQTSQIKGLEKVITNPDLDEIIVDYAGMKISFNPTMHIPNWVAWELTAAEANGTEERKDKFTADNRVAGCPTPSDYSNSGYDRGHMAPAGDMKWSQLAMKESFYMTNICPQHKKLNAGSWKRLEEKCRDWAIADSAIIIIAGPVLSEKITENIGENKVCVPKRFFKVILSPYTNPPRAIGFVMPNGPVPGGMQATAMSVDDVEHITGHDFFSSLPQQTEQTVESQCQFHKWASIK</sequence>
<protein>
    <submittedName>
        <fullName evidence="1">DNA/RNA non-specific endonuclease</fullName>
    </submittedName>
</protein>
<evidence type="ECO:0000313" key="2">
    <source>
        <dbReference type="Proteomes" id="UP000305401"/>
    </source>
</evidence>
<dbReference type="Proteomes" id="UP000305401">
    <property type="component" value="Unassembled WGS sequence"/>
</dbReference>
<name>A0AC61S862_9BACT</name>
<proteinExistence type="predicted"/>
<reference evidence="1" key="1">
    <citation type="submission" date="2019-04" db="EMBL/GenBank/DDBJ databases">
        <title>Microbes associate with the intestines of laboratory mice.</title>
        <authorList>
            <person name="Navarre W."/>
            <person name="Wong E."/>
            <person name="Huang K.C."/>
            <person name="Tropini C."/>
            <person name="Ng K."/>
            <person name="Yu B."/>
        </authorList>
    </citation>
    <scope>NUCLEOTIDE SEQUENCE</scope>
    <source>
        <strain evidence="1">NM86_A22</strain>
    </source>
</reference>
<keyword evidence="2" id="KW-1185">Reference proteome</keyword>
<comment type="caution">
    <text evidence="1">The sequence shown here is derived from an EMBL/GenBank/DDBJ whole genome shotgun (WGS) entry which is preliminary data.</text>
</comment>
<gene>
    <name evidence="1" type="ORF">E5990_01505</name>
</gene>
<organism evidence="1 2">
    <name type="scientific">Muribaculum caecicola</name>
    <dbReference type="NCBI Taxonomy" id="3038144"/>
    <lineage>
        <taxon>Bacteria</taxon>
        <taxon>Pseudomonadati</taxon>
        <taxon>Bacteroidota</taxon>
        <taxon>Bacteroidia</taxon>
        <taxon>Bacteroidales</taxon>
        <taxon>Muribaculaceae</taxon>
        <taxon>Muribaculum</taxon>
    </lineage>
</organism>
<evidence type="ECO:0000313" key="1">
    <source>
        <dbReference type="EMBL" id="THG54889.1"/>
    </source>
</evidence>
<accession>A0AC61S862</accession>
<keyword evidence="1" id="KW-0540">Nuclease</keyword>